<evidence type="ECO:0000256" key="8">
    <source>
        <dbReference type="ARBA" id="ARBA00022840"/>
    </source>
</evidence>
<reference evidence="15" key="1">
    <citation type="journal article" date="2019" name="Int. J. Syst. Evol. Microbiol.">
        <title>The Global Catalogue of Microorganisms (GCM) 10K type strain sequencing project: providing services to taxonomists for standard genome sequencing and annotation.</title>
        <authorList>
            <consortium name="The Broad Institute Genomics Platform"/>
            <consortium name="The Broad Institute Genome Sequencing Center for Infectious Disease"/>
            <person name="Wu L."/>
            <person name="Ma J."/>
        </authorList>
    </citation>
    <scope>NUCLEOTIDE SEQUENCE [LARGE SCALE GENOMIC DNA]</scope>
    <source>
        <strain evidence="15">NBRC 105830</strain>
    </source>
</reference>
<keyword evidence="12" id="KW-0963">Cytoplasm</keyword>
<dbReference type="EC" id="2.7.1.15" evidence="2 12"/>
<feature type="binding site" evidence="12">
    <location>
        <position position="274"/>
    </location>
    <ligand>
        <name>K(+)</name>
        <dbReference type="ChEBI" id="CHEBI:29103"/>
    </ligand>
</feature>
<name>A0ABQ6HQ84_9MICO</name>
<dbReference type="SUPFAM" id="SSF53613">
    <property type="entry name" value="Ribokinase-like"/>
    <property type="match status" value="1"/>
</dbReference>
<keyword evidence="5 12" id="KW-0479">Metal-binding</keyword>
<sequence>MTPQPSDDASDARGMVLVVGSLNADLTVRTERLPGPGETVHGEDLVTTPGGKSANQAVAAALLGADVALLGRVGDDDHGRMLRGSLEHAGADTSHVEALEGVATGVAVIAVDAAGENNIILSPGANGRLKAADVEAAQDFFALADGRPGSVLTLCLEVDLGAVIAAASAAHKQGVRVILNISPYQPIPSELLELTDVLLVNAHELADLLGEDAVAADGTDATDWAQVAGKVADQLAHAPGYVVVTLGKDGALVLDPGSRSASDRIPAPTIQAVDTVGSGDAFLGALATRLAAGDDVPTAAAYAVNVGAMAATRHGAQASYPTTAELEDWLRSR</sequence>
<evidence type="ECO:0000256" key="10">
    <source>
        <dbReference type="ARBA" id="ARBA00022958"/>
    </source>
</evidence>
<keyword evidence="4 12" id="KW-0808">Transferase</keyword>
<comment type="catalytic activity">
    <reaction evidence="12">
        <text>D-ribose + ATP = D-ribose 5-phosphate + ADP + H(+)</text>
        <dbReference type="Rhea" id="RHEA:13697"/>
        <dbReference type="ChEBI" id="CHEBI:15378"/>
        <dbReference type="ChEBI" id="CHEBI:30616"/>
        <dbReference type="ChEBI" id="CHEBI:47013"/>
        <dbReference type="ChEBI" id="CHEBI:78346"/>
        <dbReference type="ChEBI" id="CHEBI:456216"/>
        <dbReference type="EC" id="2.7.1.15"/>
    </reaction>
</comment>
<dbReference type="HAMAP" id="MF_01987">
    <property type="entry name" value="Ribokinase"/>
    <property type="match status" value="1"/>
</dbReference>
<proteinExistence type="inferred from homology"/>
<dbReference type="CDD" id="cd01174">
    <property type="entry name" value="ribokinase"/>
    <property type="match status" value="1"/>
</dbReference>
<feature type="binding site" evidence="12">
    <location>
        <position position="276"/>
    </location>
    <ligand>
        <name>K(+)</name>
        <dbReference type="ChEBI" id="CHEBI:29103"/>
    </ligand>
</feature>
<dbReference type="PANTHER" id="PTHR10584">
    <property type="entry name" value="SUGAR KINASE"/>
    <property type="match status" value="1"/>
</dbReference>
<dbReference type="PROSITE" id="PS00584">
    <property type="entry name" value="PFKB_KINASES_2"/>
    <property type="match status" value="1"/>
</dbReference>
<keyword evidence="10 12" id="KW-0630">Potassium</keyword>
<feature type="binding site" evidence="12">
    <location>
        <position position="319"/>
    </location>
    <ligand>
        <name>K(+)</name>
        <dbReference type="ChEBI" id="CHEBI:29103"/>
    </ligand>
</feature>
<evidence type="ECO:0000256" key="3">
    <source>
        <dbReference type="ARBA" id="ARBA00016943"/>
    </source>
</evidence>
<gene>
    <name evidence="14" type="primary">rbsK_2</name>
    <name evidence="12" type="synonym">rbsK</name>
    <name evidence="14" type="ORF">GCM10025862_26570</name>
</gene>
<evidence type="ECO:0000259" key="13">
    <source>
        <dbReference type="Pfam" id="PF00294"/>
    </source>
</evidence>
<dbReference type="PRINTS" id="PR00990">
    <property type="entry name" value="RIBOKINASE"/>
</dbReference>
<evidence type="ECO:0000256" key="5">
    <source>
        <dbReference type="ARBA" id="ARBA00022723"/>
    </source>
</evidence>
<dbReference type="PANTHER" id="PTHR10584:SF166">
    <property type="entry name" value="RIBOKINASE"/>
    <property type="match status" value="1"/>
</dbReference>
<evidence type="ECO:0000256" key="9">
    <source>
        <dbReference type="ARBA" id="ARBA00022842"/>
    </source>
</evidence>
<keyword evidence="15" id="KW-1185">Reference proteome</keyword>
<dbReference type="Pfam" id="PF00294">
    <property type="entry name" value="PfkB"/>
    <property type="match status" value="1"/>
</dbReference>
<accession>A0ABQ6HQ84</accession>
<comment type="caution">
    <text evidence="14">The sequence shown here is derived from an EMBL/GenBank/DDBJ whole genome shotgun (WGS) entry which is preliminary data.</text>
</comment>
<keyword evidence="11 12" id="KW-0119">Carbohydrate metabolism</keyword>
<evidence type="ECO:0000256" key="11">
    <source>
        <dbReference type="ARBA" id="ARBA00023277"/>
    </source>
</evidence>
<comment type="subunit">
    <text evidence="12">Homodimer.</text>
</comment>
<comment type="function">
    <text evidence="12">Catalyzes the phosphorylation of ribose at O-5 in a reaction requiring ATP and magnesium. The resulting D-ribose-5-phosphate can then be used either for sythesis of nucleotides, histidine, and tryptophan, or as a component of the pentose phosphate pathway.</text>
</comment>
<evidence type="ECO:0000256" key="7">
    <source>
        <dbReference type="ARBA" id="ARBA00022777"/>
    </source>
</evidence>
<dbReference type="RefSeq" id="WP_241444227.1">
    <property type="nucleotide sequence ID" value="NZ_BSUJ01000001.1"/>
</dbReference>
<comment type="similarity">
    <text evidence="1">Belongs to the carbohydrate kinase pfkB family.</text>
</comment>
<comment type="subcellular location">
    <subcellularLocation>
        <location evidence="12">Cytoplasm</location>
    </subcellularLocation>
</comment>
<evidence type="ECO:0000313" key="15">
    <source>
        <dbReference type="Proteomes" id="UP001157109"/>
    </source>
</evidence>
<feature type="binding site" evidence="12">
    <location>
        <begin position="23"/>
        <end position="25"/>
    </location>
    <ligand>
        <name>substrate</name>
    </ligand>
</feature>
<organism evidence="14 15">
    <name type="scientific">Arsenicicoccus piscis</name>
    <dbReference type="NCBI Taxonomy" id="673954"/>
    <lineage>
        <taxon>Bacteria</taxon>
        <taxon>Bacillati</taxon>
        <taxon>Actinomycetota</taxon>
        <taxon>Actinomycetes</taxon>
        <taxon>Micrococcales</taxon>
        <taxon>Intrasporangiaceae</taxon>
        <taxon>Arsenicicoccus</taxon>
    </lineage>
</organism>
<evidence type="ECO:0000256" key="1">
    <source>
        <dbReference type="ARBA" id="ARBA00005380"/>
    </source>
</evidence>
<evidence type="ECO:0000256" key="6">
    <source>
        <dbReference type="ARBA" id="ARBA00022741"/>
    </source>
</evidence>
<feature type="binding site" evidence="12">
    <location>
        <position position="157"/>
    </location>
    <ligand>
        <name>substrate</name>
    </ligand>
</feature>
<feature type="binding site" evidence="12">
    <location>
        <position position="201"/>
    </location>
    <ligand>
        <name>ATP</name>
        <dbReference type="ChEBI" id="CHEBI:30616"/>
    </ligand>
</feature>
<dbReference type="EMBL" id="BSUJ01000001">
    <property type="protein sequence ID" value="GMA20636.1"/>
    <property type="molecule type" value="Genomic_DNA"/>
</dbReference>
<dbReference type="InterPro" id="IPR011611">
    <property type="entry name" value="PfkB_dom"/>
</dbReference>
<comment type="caution">
    <text evidence="12">Lacks conserved residue(s) required for the propagation of feature annotation.</text>
</comment>
<keyword evidence="8 12" id="KW-0067">ATP-binding</keyword>
<keyword evidence="6 12" id="KW-0547">Nucleotide-binding</keyword>
<feature type="binding site" evidence="12">
    <location>
        <position position="313"/>
    </location>
    <ligand>
        <name>K(+)</name>
        <dbReference type="ChEBI" id="CHEBI:29103"/>
    </ligand>
</feature>
<feature type="binding site" evidence="12">
    <location>
        <begin position="245"/>
        <end position="250"/>
    </location>
    <ligand>
        <name>ATP</name>
        <dbReference type="ChEBI" id="CHEBI:30616"/>
    </ligand>
</feature>
<keyword evidence="9 12" id="KW-0460">Magnesium</keyword>
<dbReference type="InterPro" id="IPR002173">
    <property type="entry name" value="Carboh/pur_kinase_PfkB_CS"/>
</dbReference>
<keyword evidence="7 12" id="KW-0418">Kinase</keyword>
<evidence type="ECO:0000313" key="14">
    <source>
        <dbReference type="EMBL" id="GMA20636.1"/>
    </source>
</evidence>
<comment type="similarity">
    <text evidence="12">Belongs to the carbohydrate kinase PfkB family. Ribokinase subfamily.</text>
</comment>
<comment type="activity regulation">
    <text evidence="12">Activated by a monovalent cation that binds near, but not in, the active site. The most likely occupant of the site in vivo is potassium. Ion binding induces a conformational change that may alter substrate affinity.</text>
</comment>
<protein>
    <recommendedName>
        <fullName evidence="3 12">Ribokinase</fullName>
        <shortName evidence="12">RK</shortName>
        <ecNumber evidence="2 12">2.7.1.15</ecNumber>
    </recommendedName>
</protein>
<dbReference type="InterPro" id="IPR029056">
    <property type="entry name" value="Ribokinase-like"/>
</dbReference>
<feature type="domain" description="Carbohydrate kinase PfkB" evidence="13">
    <location>
        <begin position="15"/>
        <end position="322"/>
    </location>
</feature>
<evidence type="ECO:0000256" key="2">
    <source>
        <dbReference type="ARBA" id="ARBA00012035"/>
    </source>
</evidence>
<feature type="binding site" evidence="12">
    <location>
        <begin position="51"/>
        <end position="55"/>
    </location>
    <ligand>
        <name>substrate</name>
    </ligand>
</feature>
<dbReference type="InterPro" id="IPR002139">
    <property type="entry name" value="Ribo/fructo_kinase"/>
</dbReference>
<feature type="binding site" evidence="12">
    <location>
        <position position="315"/>
    </location>
    <ligand>
        <name>K(+)</name>
        <dbReference type="ChEBI" id="CHEBI:29103"/>
    </ligand>
</feature>
<feature type="active site" description="Proton acceptor" evidence="12">
    <location>
        <position position="280"/>
    </location>
</feature>
<dbReference type="Gene3D" id="3.40.1190.20">
    <property type="match status" value="1"/>
</dbReference>
<dbReference type="Proteomes" id="UP001157109">
    <property type="component" value="Unassembled WGS sequence"/>
</dbReference>
<comment type="cofactor">
    <cofactor evidence="12">
        <name>Mg(2+)</name>
        <dbReference type="ChEBI" id="CHEBI:18420"/>
    </cofactor>
    <text evidence="12">Requires a divalent cation, most likely magnesium in vivo, as an electrophilic catalyst to aid phosphoryl group transfer. It is the chelate of the metal and the nucleotide that is the actual substrate.</text>
</comment>
<feature type="binding site" evidence="12">
    <location>
        <begin position="279"/>
        <end position="280"/>
    </location>
    <ligand>
        <name>ATP</name>
        <dbReference type="ChEBI" id="CHEBI:30616"/>
    </ligand>
</feature>
<dbReference type="InterPro" id="IPR011877">
    <property type="entry name" value="Ribokinase"/>
</dbReference>
<comment type="pathway">
    <text evidence="12">Carbohydrate metabolism; D-ribose degradation; D-ribose 5-phosphate from beta-D-ribopyranose: step 2/2.</text>
</comment>
<feature type="binding site" evidence="12">
    <location>
        <position position="310"/>
    </location>
    <ligand>
        <name>K(+)</name>
        <dbReference type="ChEBI" id="CHEBI:29103"/>
    </ligand>
</feature>
<feature type="binding site" evidence="12">
    <location>
        <position position="280"/>
    </location>
    <ligand>
        <name>substrate</name>
    </ligand>
</feature>
<evidence type="ECO:0000256" key="4">
    <source>
        <dbReference type="ARBA" id="ARBA00022679"/>
    </source>
</evidence>
<evidence type="ECO:0000256" key="12">
    <source>
        <dbReference type="HAMAP-Rule" id="MF_01987"/>
    </source>
</evidence>